<proteinExistence type="predicted"/>
<sequence length="48" mass="5919">MPRKKKELTELPDEKLIPKLFHKKVRDKLKEVAHERDKKDEKQNHEKE</sequence>
<gene>
    <name evidence="2" type="ORF">MM415B02883_0009</name>
</gene>
<reference evidence="2" key="1">
    <citation type="submission" date="2020-03" db="EMBL/GenBank/DDBJ databases">
        <title>The deep terrestrial virosphere.</title>
        <authorList>
            <person name="Holmfeldt K."/>
            <person name="Nilsson E."/>
            <person name="Simone D."/>
            <person name="Lopez-Fernandez M."/>
            <person name="Wu X."/>
            <person name="de Brujin I."/>
            <person name="Lundin D."/>
            <person name="Andersson A."/>
            <person name="Bertilsson S."/>
            <person name="Dopson M."/>
        </authorList>
    </citation>
    <scope>NUCLEOTIDE SEQUENCE</scope>
    <source>
        <strain evidence="2">MM415B02883</strain>
    </source>
</reference>
<accession>A0A6M3L0Q3</accession>
<feature type="region of interest" description="Disordered" evidence="1">
    <location>
        <begin position="28"/>
        <end position="48"/>
    </location>
</feature>
<evidence type="ECO:0000313" key="2">
    <source>
        <dbReference type="EMBL" id="QJA87830.1"/>
    </source>
</evidence>
<dbReference type="EMBL" id="MT142735">
    <property type="protein sequence ID" value="QJA87830.1"/>
    <property type="molecule type" value="Genomic_DNA"/>
</dbReference>
<evidence type="ECO:0000256" key="1">
    <source>
        <dbReference type="SAM" id="MobiDB-lite"/>
    </source>
</evidence>
<name>A0A6M3L0Q3_9ZZZZ</name>
<dbReference type="AlphaFoldDB" id="A0A6M3L0Q3"/>
<organism evidence="2">
    <name type="scientific">viral metagenome</name>
    <dbReference type="NCBI Taxonomy" id="1070528"/>
    <lineage>
        <taxon>unclassified sequences</taxon>
        <taxon>metagenomes</taxon>
        <taxon>organismal metagenomes</taxon>
    </lineage>
</organism>
<protein>
    <submittedName>
        <fullName evidence="2">Uncharacterized protein</fullName>
    </submittedName>
</protein>